<dbReference type="OrthoDB" id="1751802at2"/>
<keyword evidence="2" id="KW-1185">Reference proteome</keyword>
<sequence>MEPAPREKLFADQFSASLTAIVGRHQQLSGHDFSALLADLQGAVHRLTLELFPGRAAAVQAAEPPEGIEADSILVGVRDKTTGRIFERRLDIHYVENANGLILSGENAAGNPSEIAFLSDLGLAKLNDLMGRGPDQPRCK</sequence>
<dbReference type="Proteomes" id="UP000214880">
    <property type="component" value="Unassembled WGS sequence"/>
</dbReference>
<dbReference type="EMBL" id="FNHB01000009">
    <property type="protein sequence ID" value="SDM94599.1"/>
    <property type="molecule type" value="Genomic_DNA"/>
</dbReference>
<protein>
    <submittedName>
        <fullName evidence="1">Uncharacterized protein</fullName>
    </submittedName>
</protein>
<reference evidence="1 2" key="1">
    <citation type="submission" date="2016-10" db="EMBL/GenBank/DDBJ databases">
        <authorList>
            <person name="de Groot N.N."/>
        </authorList>
    </citation>
    <scope>NUCLEOTIDE SEQUENCE [LARGE SCALE GENOMIC DNA]</scope>
    <source>
        <strain evidence="1 2">DSM 1736</strain>
    </source>
</reference>
<dbReference type="AlphaFoldDB" id="A0A1G9XCR6"/>
<gene>
    <name evidence="1" type="ORF">SAMN04488502_10959</name>
</gene>
<evidence type="ECO:0000313" key="2">
    <source>
        <dbReference type="Proteomes" id="UP000214880"/>
    </source>
</evidence>
<dbReference type="RefSeq" id="WP_092074427.1">
    <property type="nucleotide sequence ID" value="NZ_FNHB01000009.1"/>
</dbReference>
<proteinExistence type="predicted"/>
<evidence type="ECO:0000313" key="1">
    <source>
        <dbReference type="EMBL" id="SDM94599.1"/>
    </source>
</evidence>
<organism evidence="1 2">
    <name type="scientific">Dendrosporobacter quercicolus</name>
    <dbReference type="NCBI Taxonomy" id="146817"/>
    <lineage>
        <taxon>Bacteria</taxon>
        <taxon>Bacillati</taxon>
        <taxon>Bacillota</taxon>
        <taxon>Negativicutes</taxon>
        <taxon>Selenomonadales</taxon>
        <taxon>Sporomusaceae</taxon>
        <taxon>Dendrosporobacter</taxon>
    </lineage>
</organism>
<name>A0A1G9XCR6_9FIRM</name>
<accession>A0A1G9XCR6</accession>